<name>A0A2T0WLP7_9BACT</name>
<proteinExistence type="predicted"/>
<keyword evidence="2" id="KW-1185">Reference proteome</keyword>
<dbReference type="Proteomes" id="UP000238157">
    <property type="component" value="Unassembled WGS sequence"/>
</dbReference>
<dbReference type="EMBL" id="PVTR01000006">
    <property type="protein sequence ID" value="PRY87631.1"/>
    <property type="molecule type" value="Genomic_DNA"/>
</dbReference>
<gene>
    <name evidence="1" type="ORF">CLW00_106258</name>
</gene>
<accession>A0A2T0WLP7</accession>
<protein>
    <submittedName>
        <fullName evidence="1">Uncharacterized protein</fullName>
    </submittedName>
</protein>
<evidence type="ECO:0000313" key="1">
    <source>
        <dbReference type="EMBL" id="PRY87631.1"/>
    </source>
</evidence>
<evidence type="ECO:0000313" key="2">
    <source>
        <dbReference type="Proteomes" id="UP000238157"/>
    </source>
</evidence>
<sequence length="131" mass="15358">MLFSIMPISIFLILSIPFLFKKKVGKALLKNDRLIINEDSYSLVRVEFKLNINQSEWADSTKTIDQKLKSLPKWGNYIYIDPNNEFEFEPHRDIHYFINSITVNGYEKRSALMVKTTDLFKSIMSMLWAAS</sequence>
<reference evidence="1 2" key="1">
    <citation type="submission" date="2018-03" db="EMBL/GenBank/DDBJ databases">
        <title>Genomic Encyclopedia of Archaeal and Bacterial Type Strains, Phase II (KMG-II): from individual species to whole genera.</title>
        <authorList>
            <person name="Goeker M."/>
        </authorList>
    </citation>
    <scope>NUCLEOTIDE SEQUENCE [LARGE SCALE GENOMIC DNA]</scope>
    <source>
        <strain evidence="1 2">DSM 27929</strain>
    </source>
</reference>
<organism evidence="1 2">
    <name type="scientific">Mongoliibacter ruber</name>
    <dbReference type="NCBI Taxonomy" id="1750599"/>
    <lineage>
        <taxon>Bacteria</taxon>
        <taxon>Pseudomonadati</taxon>
        <taxon>Bacteroidota</taxon>
        <taxon>Cytophagia</taxon>
        <taxon>Cytophagales</taxon>
        <taxon>Cyclobacteriaceae</taxon>
        <taxon>Mongoliibacter</taxon>
    </lineage>
</organism>
<dbReference type="AlphaFoldDB" id="A0A2T0WLP7"/>
<comment type="caution">
    <text evidence="1">The sequence shown here is derived from an EMBL/GenBank/DDBJ whole genome shotgun (WGS) entry which is preliminary data.</text>
</comment>